<organism evidence="2 3">
    <name type="scientific">Cirrhinus molitorella</name>
    <name type="common">mud carp</name>
    <dbReference type="NCBI Taxonomy" id="172907"/>
    <lineage>
        <taxon>Eukaryota</taxon>
        <taxon>Metazoa</taxon>
        <taxon>Chordata</taxon>
        <taxon>Craniata</taxon>
        <taxon>Vertebrata</taxon>
        <taxon>Euteleostomi</taxon>
        <taxon>Actinopterygii</taxon>
        <taxon>Neopterygii</taxon>
        <taxon>Teleostei</taxon>
        <taxon>Ostariophysi</taxon>
        <taxon>Cypriniformes</taxon>
        <taxon>Cyprinidae</taxon>
        <taxon>Labeoninae</taxon>
        <taxon>Labeonini</taxon>
        <taxon>Cirrhinus</taxon>
    </lineage>
</organism>
<sequence length="99" mass="10914">MACSGILSADSDENRRPLACRRSVSWYGVRLCILKESIQAASQAGQLGVVFDRLPLVWCPPWGARPPSTLTQPFLLQLLVMSTIAPFVSLCVWCLFCCP</sequence>
<keyword evidence="3" id="KW-1185">Reference proteome</keyword>
<dbReference type="Proteomes" id="UP001558613">
    <property type="component" value="Unassembled WGS sequence"/>
</dbReference>
<comment type="caution">
    <text evidence="2">The sequence shown here is derived from an EMBL/GenBank/DDBJ whole genome shotgun (WGS) entry which is preliminary data.</text>
</comment>
<evidence type="ECO:0000256" key="1">
    <source>
        <dbReference type="SAM" id="Phobius"/>
    </source>
</evidence>
<evidence type="ECO:0000313" key="2">
    <source>
        <dbReference type="EMBL" id="KAL1272764.1"/>
    </source>
</evidence>
<keyword evidence="1" id="KW-1133">Transmembrane helix</keyword>
<name>A0ABR3N752_9TELE</name>
<proteinExistence type="predicted"/>
<keyword evidence="1" id="KW-0472">Membrane</keyword>
<gene>
    <name evidence="2" type="ORF">QQF64_028626</name>
</gene>
<dbReference type="EMBL" id="JAYMGO010000006">
    <property type="protein sequence ID" value="KAL1272764.1"/>
    <property type="molecule type" value="Genomic_DNA"/>
</dbReference>
<evidence type="ECO:0000313" key="3">
    <source>
        <dbReference type="Proteomes" id="UP001558613"/>
    </source>
</evidence>
<accession>A0ABR3N752</accession>
<reference evidence="2 3" key="1">
    <citation type="submission" date="2023-09" db="EMBL/GenBank/DDBJ databases">
        <authorList>
            <person name="Wang M."/>
        </authorList>
    </citation>
    <scope>NUCLEOTIDE SEQUENCE [LARGE SCALE GENOMIC DNA]</scope>
    <source>
        <strain evidence="2">GT-2023</strain>
        <tissue evidence="2">Liver</tissue>
    </source>
</reference>
<feature type="transmembrane region" description="Helical" evidence="1">
    <location>
        <begin position="74"/>
        <end position="96"/>
    </location>
</feature>
<protein>
    <submittedName>
        <fullName evidence="2">Uncharacterized protein</fullName>
    </submittedName>
</protein>
<keyword evidence="1" id="KW-0812">Transmembrane</keyword>